<evidence type="ECO:0000259" key="9">
    <source>
        <dbReference type="PROSITE" id="PS50928"/>
    </source>
</evidence>
<feature type="domain" description="ABC transmembrane type-1" evidence="9">
    <location>
        <begin position="17"/>
        <end position="209"/>
    </location>
</feature>
<keyword evidence="11" id="KW-1185">Reference proteome</keyword>
<dbReference type="CDD" id="cd06261">
    <property type="entry name" value="TM_PBP2"/>
    <property type="match status" value="1"/>
</dbReference>
<dbReference type="AlphaFoldDB" id="A0A191ZYL1"/>
<dbReference type="SUPFAM" id="SSF161098">
    <property type="entry name" value="MetI-like"/>
    <property type="match status" value="1"/>
</dbReference>
<dbReference type="NCBIfam" id="TIGR01726">
    <property type="entry name" value="HEQRo_perm_3TM"/>
    <property type="match status" value="1"/>
</dbReference>
<keyword evidence="6 8" id="KW-1133">Transmembrane helix</keyword>
<proteinExistence type="inferred from homology"/>
<keyword evidence="5 8" id="KW-0812">Transmembrane</keyword>
<comment type="subcellular location">
    <subcellularLocation>
        <location evidence="1">Cell inner membrane</location>
        <topology evidence="1">Multi-pass membrane protein</topology>
    </subcellularLocation>
    <subcellularLocation>
        <location evidence="8">Cell membrane</location>
        <topology evidence="8">Multi-pass membrane protein</topology>
    </subcellularLocation>
</comment>
<dbReference type="InterPro" id="IPR000515">
    <property type="entry name" value="MetI-like"/>
</dbReference>
<dbReference type="InterPro" id="IPR035906">
    <property type="entry name" value="MetI-like_sf"/>
</dbReference>
<dbReference type="OrthoDB" id="7026155at2"/>
<keyword evidence="4" id="KW-1003">Cell membrane</keyword>
<dbReference type="GO" id="GO:0022857">
    <property type="term" value="F:transmembrane transporter activity"/>
    <property type="evidence" value="ECO:0007669"/>
    <property type="project" value="InterPro"/>
</dbReference>
<evidence type="ECO:0000256" key="2">
    <source>
        <dbReference type="ARBA" id="ARBA00010072"/>
    </source>
</evidence>
<dbReference type="InterPro" id="IPR043429">
    <property type="entry name" value="ArtM/GltK/GlnP/TcyL/YhdX-like"/>
</dbReference>
<name>A0A191ZYL1_9RALS</name>
<dbReference type="Gene3D" id="1.10.3720.10">
    <property type="entry name" value="MetI-like"/>
    <property type="match status" value="1"/>
</dbReference>
<evidence type="ECO:0000313" key="11">
    <source>
        <dbReference type="Proteomes" id="UP000078572"/>
    </source>
</evidence>
<evidence type="ECO:0000256" key="6">
    <source>
        <dbReference type="ARBA" id="ARBA00022989"/>
    </source>
</evidence>
<evidence type="ECO:0000256" key="8">
    <source>
        <dbReference type="RuleBase" id="RU363032"/>
    </source>
</evidence>
<dbReference type="EMBL" id="CP016022">
    <property type="protein sequence ID" value="ANJ73141.1"/>
    <property type="molecule type" value="Genomic_DNA"/>
</dbReference>
<comment type="similarity">
    <text evidence="2">Belongs to the binding-protein-dependent transport system permease family. HisMQ subfamily.</text>
</comment>
<feature type="transmembrane region" description="Helical" evidence="8">
    <location>
        <begin position="53"/>
        <end position="76"/>
    </location>
</feature>
<evidence type="ECO:0000256" key="5">
    <source>
        <dbReference type="ARBA" id="ARBA00022692"/>
    </source>
</evidence>
<dbReference type="Proteomes" id="UP000078572">
    <property type="component" value="Chromosome 1"/>
</dbReference>
<evidence type="ECO:0000313" key="10">
    <source>
        <dbReference type="EMBL" id="ANJ73141.1"/>
    </source>
</evidence>
<feature type="transmembrane region" description="Helical" evidence="8">
    <location>
        <begin position="20"/>
        <end position="41"/>
    </location>
</feature>
<sequence length="215" mass="23288">MNFSQIFSAYPELIQGAKTTALIFSIALAFGISFGSLLALGRNSQNKLIQIPAMLYINTFRSIPLIMVLLGFYLAIPTFFKSLGFTDVALPAAIISFCLFESAYFAEIVRAGINGVSPDQTAAAKSLGLSKLQTSFLVVLPQAFKNSRKSLVDQSVSLIQDTPLVYVIGLSDWFTTAVHIGDRTGHIESGILVATIGFMAICITIFKFNKSKEVA</sequence>
<evidence type="ECO:0000256" key="4">
    <source>
        <dbReference type="ARBA" id="ARBA00022475"/>
    </source>
</evidence>
<protein>
    <recommendedName>
        <fullName evidence="9">ABC transmembrane type-1 domain-containing protein</fullName>
    </recommendedName>
</protein>
<feature type="transmembrane region" description="Helical" evidence="8">
    <location>
        <begin position="190"/>
        <end position="208"/>
    </location>
</feature>
<dbReference type="GO" id="GO:0006865">
    <property type="term" value="P:amino acid transport"/>
    <property type="evidence" value="ECO:0007669"/>
    <property type="project" value="TreeGrafter"/>
</dbReference>
<dbReference type="GeneID" id="61526720"/>
<evidence type="ECO:0000256" key="3">
    <source>
        <dbReference type="ARBA" id="ARBA00022448"/>
    </source>
</evidence>
<dbReference type="PROSITE" id="PS50928">
    <property type="entry name" value="ABC_TM1"/>
    <property type="match status" value="1"/>
</dbReference>
<keyword evidence="7 8" id="KW-0472">Membrane</keyword>
<evidence type="ECO:0000256" key="7">
    <source>
        <dbReference type="ARBA" id="ARBA00023136"/>
    </source>
</evidence>
<accession>A0A191ZYL1</accession>
<gene>
    <name evidence="10" type="ORF">A9Y76_11935</name>
</gene>
<dbReference type="PANTHER" id="PTHR30614">
    <property type="entry name" value="MEMBRANE COMPONENT OF AMINO ACID ABC TRANSPORTER"/>
    <property type="match status" value="1"/>
</dbReference>
<dbReference type="RefSeq" id="WP_064804345.1">
    <property type="nucleotide sequence ID" value="NZ_CP016022.1"/>
</dbReference>
<dbReference type="GO" id="GO:0043190">
    <property type="term" value="C:ATP-binding cassette (ABC) transporter complex"/>
    <property type="evidence" value="ECO:0007669"/>
    <property type="project" value="InterPro"/>
</dbReference>
<keyword evidence="3 8" id="KW-0813">Transport</keyword>
<reference evidence="11" key="1">
    <citation type="submission" date="2016-06" db="EMBL/GenBank/DDBJ databases">
        <authorList>
            <person name="Xu Y."/>
            <person name="Nagy A."/>
            <person name="Yan X."/>
            <person name="Kim S.W."/>
            <person name="Haley B."/>
            <person name="Liu N.T."/>
            <person name="Nou X."/>
        </authorList>
    </citation>
    <scope>NUCLEOTIDE SEQUENCE [LARGE SCALE GENOMIC DNA]</scope>
    <source>
        <strain evidence="11">ATCC 49129</strain>
    </source>
</reference>
<dbReference type="Pfam" id="PF00528">
    <property type="entry name" value="BPD_transp_1"/>
    <property type="match status" value="1"/>
</dbReference>
<organism evidence="10 11">
    <name type="scientific">Ralstonia insidiosa</name>
    <dbReference type="NCBI Taxonomy" id="190721"/>
    <lineage>
        <taxon>Bacteria</taxon>
        <taxon>Pseudomonadati</taxon>
        <taxon>Pseudomonadota</taxon>
        <taxon>Betaproteobacteria</taxon>
        <taxon>Burkholderiales</taxon>
        <taxon>Burkholderiaceae</taxon>
        <taxon>Ralstonia</taxon>
    </lineage>
</organism>
<dbReference type="InterPro" id="IPR010065">
    <property type="entry name" value="AA_ABC_transptr_permease_3TM"/>
</dbReference>
<evidence type="ECO:0000256" key="1">
    <source>
        <dbReference type="ARBA" id="ARBA00004429"/>
    </source>
</evidence>
<dbReference type="PANTHER" id="PTHR30614:SF1">
    <property type="entry name" value="GLUTAMATE_ASPARTATE IMPORT PERMEASE PROTEIN GLTK"/>
    <property type="match status" value="1"/>
</dbReference>